<dbReference type="Proteomes" id="UP001382455">
    <property type="component" value="Unassembled WGS sequence"/>
</dbReference>
<dbReference type="SUPFAM" id="SSF54427">
    <property type="entry name" value="NTF2-like"/>
    <property type="match status" value="1"/>
</dbReference>
<gene>
    <name evidence="1" type="ORF">WAE96_20765</name>
</gene>
<evidence type="ECO:0000313" key="1">
    <source>
        <dbReference type="EMBL" id="MEI4552123.1"/>
    </source>
</evidence>
<dbReference type="EMBL" id="JBAWKS010000002">
    <property type="protein sequence ID" value="MEI4552123.1"/>
    <property type="molecule type" value="Genomic_DNA"/>
</dbReference>
<accession>A0ABU8EYX7</accession>
<name>A0ABU8EYX7_9GAMM</name>
<protein>
    <recommendedName>
        <fullName evidence="3">Nuclear transport factor 2 family protein</fullName>
    </recommendedName>
</protein>
<organism evidence="1 2">
    <name type="scientific">Pseudoalteromonas spongiae</name>
    <dbReference type="NCBI Taxonomy" id="298657"/>
    <lineage>
        <taxon>Bacteria</taxon>
        <taxon>Pseudomonadati</taxon>
        <taxon>Pseudomonadota</taxon>
        <taxon>Gammaproteobacteria</taxon>
        <taxon>Alteromonadales</taxon>
        <taxon>Pseudoalteromonadaceae</taxon>
        <taxon>Pseudoalteromonas</taxon>
    </lineage>
</organism>
<evidence type="ECO:0008006" key="3">
    <source>
        <dbReference type="Google" id="ProtNLM"/>
    </source>
</evidence>
<dbReference type="RefSeq" id="WP_336436961.1">
    <property type="nucleotide sequence ID" value="NZ_JBAWKS010000002.1"/>
</dbReference>
<proteinExistence type="predicted"/>
<reference evidence="1 2" key="1">
    <citation type="submission" date="2023-12" db="EMBL/GenBank/DDBJ databases">
        <title>Friends and Foes: Symbiotic and Algicidal bacterial influence on Karenia brevis blooms.</title>
        <authorList>
            <person name="Fei C."/>
            <person name="Mohamed A.R."/>
            <person name="Booker A."/>
            <person name="Arshad M."/>
            <person name="Klass S."/>
            <person name="Ahn S."/>
            <person name="Gilbert P.M."/>
            <person name="Heil C.A."/>
            <person name="Martinez J.M."/>
            <person name="Amin S.A."/>
        </authorList>
    </citation>
    <scope>NUCLEOTIDE SEQUENCE [LARGE SCALE GENOMIC DNA]</scope>
    <source>
        <strain evidence="1 2">CE15</strain>
    </source>
</reference>
<comment type="caution">
    <text evidence="1">The sequence shown here is derived from an EMBL/GenBank/DDBJ whole genome shotgun (WGS) entry which is preliminary data.</text>
</comment>
<sequence>MLLFSTQFCYASAEPLSEKDMRAQVTQFITLNDSIDKQSTIVRLSQLTATQFEYYQPSFQIHLNKEQWVNALNERMKQTRTRNVKTEITHIEFALNAAFVKQKSTWQQRVNGKWYARSSDNIVSLFEFSNGKIIAVREYW</sequence>
<dbReference type="InterPro" id="IPR032710">
    <property type="entry name" value="NTF2-like_dom_sf"/>
</dbReference>
<keyword evidence="2" id="KW-1185">Reference proteome</keyword>
<evidence type="ECO:0000313" key="2">
    <source>
        <dbReference type="Proteomes" id="UP001382455"/>
    </source>
</evidence>
<dbReference type="Gene3D" id="3.10.450.50">
    <property type="match status" value="1"/>
</dbReference>